<dbReference type="EMBL" id="KK914749">
    <property type="protein sequence ID" value="KDP29479.1"/>
    <property type="molecule type" value="Genomic_DNA"/>
</dbReference>
<feature type="region of interest" description="Disordered" evidence="1">
    <location>
        <begin position="552"/>
        <end position="592"/>
    </location>
</feature>
<protein>
    <recommendedName>
        <fullName evidence="2">Aminotransferase-like plant mobile domain-containing protein</fullName>
    </recommendedName>
</protein>
<dbReference type="AlphaFoldDB" id="A0A067KCA5"/>
<organism evidence="3 4">
    <name type="scientific">Jatropha curcas</name>
    <name type="common">Barbados nut</name>
    <dbReference type="NCBI Taxonomy" id="180498"/>
    <lineage>
        <taxon>Eukaryota</taxon>
        <taxon>Viridiplantae</taxon>
        <taxon>Streptophyta</taxon>
        <taxon>Embryophyta</taxon>
        <taxon>Tracheophyta</taxon>
        <taxon>Spermatophyta</taxon>
        <taxon>Magnoliopsida</taxon>
        <taxon>eudicotyledons</taxon>
        <taxon>Gunneridae</taxon>
        <taxon>Pentapetalae</taxon>
        <taxon>rosids</taxon>
        <taxon>fabids</taxon>
        <taxon>Malpighiales</taxon>
        <taxon>Euphorbiaceae</taxon>
        <taxon>Crotonoideae</taxon>
        <taxon>Jatropheae</taxon>
        <taxon>Jatropha</taxon>
    </lineage>
</organism>
<dbReference type="InterPro" id="IPR044824">
    <property type="entry name" value="MAIN-like"/>
</dbReference>
<evidence type="ECO:0000259" key="2">
    <source>
        <dbReference type="Pfam" id="PF10536"/>
    </source>
</evidence>
<gene>
    <name evidence="3" type="ORF">JCGZ_19453</name>
</gene>
<accession>A0A067KCA5</accession>
<feature type="compositionally biased region" description="Acidic residues" evidence="1">
    <location>
        <begin position="562"/>
        <end position="571"/>
    </location>
</feature>
<dbReference type="GO" id="GO:0010073">
    <property type="term" value="P:meristem maintenance"/>
    <property type="evidence" value="ECO:0007669"/>
    <property type="project" value="InterPro"/>
</dbReference>
<keyword evidence="4" id="KW-1185">Reference proteome</keyword>
<evidence type="ECO:0000313" key="4">
    <source>
        <dbReference type="Proteomes" id="UP000027138"/>
    </source>
</evidence>
<evidence type="ECO:0000256" key="1">
    <source>
        <dbReference type="SAM" id="MobiDB-lite"/>
    </source>
</evidence>
<sequence>MRSFQSEVNLGKARSGASAIDASAFWDLLDPPMRARVVAAGFGDYAAGLHRTQTRFPPAMRYALMERWNDCTHTFVFGFCEMTLTPVDYAAITGLRFTGPAPPLDARNQTATLEAQLVRSLLSVNSQTRYTVQGCMSYEMVFRFWAERIRTRVEAWRELPEEARPAAPAYTREERDQAARSFLFYIISSQLLCNSHNKGDPAVLACLRDLSQVGSFDWATLGLAHLYHGLDVWTRGSGESNWLFIRPLEVWSYEYCIYPGGPSGDSPVESRRIPLYLAHCHHTYASGEEPEYWRSFLNDRELSDLSLTPWDCEAWRTYPGREVAELHTRSRLLMRGYWADRYFLEERVFDTPVAPSQRRVPHAPPQRMCLLGGLTREDLEVEYRGFLANDFLSVDDFPSYFASRMQARLPEVLEYTQERKTHKTAAHYRAEAGGAAAPAGPAGIVLGDVPFPPGMEVVLDPGLGLGSGIIIPADLRQAPPPVQLDPEHTTHVPAQRHQEICQRFGFARSYIGRLNSERHELELENGRLRRHQSRQSSAVSRLRAEVERLRTRLEVEGIPLDSSDEDEDGSSSDDAPPSPPHPAVAGPSRRRR</sequence>
<feature type="domain" description="Aminotransferase-like plant mobile" evidence="2">
    <location>
        <begin position="61"/>
        <end position="255"/>
    </location>
</feature>
<reference evidence="3 4" key="1">
    <citation type="journal article" date="2014" name="PLoS ONE">
        <title>Global Analysis of Gene Expression Profiles in Physic Nut (Jatropha curcas L.) Seedlings Exposed to Salt Stress.</title>
        <authorList>
            <person name="Zhang L."/>
            <person name="Zhang C."/>
            <person name="Wu P."/>
            <person name="Chen Y."/>
            <person name="Li M."/>
            <person name="Jiang H."/>
            <person name="Wu G."/>
        </authorList>
    </citation>
    <scope>NUCLEOTIDE SEQUENCE [LARGE SCALE GENOMIC DNA]</scope>
    <source>
        <strain evidence="4">cv. GZQX0401</strain>
        <tissue evidence="3">Young leaves</tissue>
    </source>
</reference>
<dbReference type="Proteomes" id="UP000027138">
    <property type="component" value="Unassembled WGS sequence"/>
</dbReference>
<dbReference type="PANTHER" id="PTHR46033">
    <property type="entry name" value="PROTEIN MAIN-LIKE 2"/>
    <property type="match status" value="1"/>
</dbReference>
<dbReference type="Pfam" id="PF10536">
    <property type="entry name" value="PMD"/>
    <property type="match status" value="1"/>
</dbReference>
<name>A0A067KCA5_JATCU</name>
<dbReference type="PANTHER" id="PTHR46033:SF8">
    <property type="entry name" value="PROTEIN MAINTENANCE OF MERISTEMS-LIKE"/>
    <property type="match status" value="1"/>
</dbReference>
<dbReference type="InterPro" id="IPR019557">
    <property type="entry name" value="AminoTfrase-like_pln_mobile"/>
</dbReference>
<feature type="compositionally biased region" description="Low complexity" evidence="1">
    <location>
        <begin position="583"/>
        <end position="592"/>
    </location>
</feature>
<proteinExistence type="predicted"/>
<evidence type="ECO:0000313" key="3">
    <source>
        <dbReference type="EMBL" id="KDP29479.1"/>
    </source>
</evidence>